<evidence type="ECO:0000313" key="4">
    <source>
        <dbReference type="Proteomes" id="UP000037179"/>
    </source>
</evidence>
<dbReference type="OrthoDB" id="9762066at2"/>
<dbReference type="InterPro" id="IPR000772">
    <property type="entry name" value="Ricin_B_lectin"/>
</dbReference>
<dbReference type="CDD" id="cd00161">
    <property type="entry name" value="beta-trefoil_Ricin-like"/>
    <property type="match status" value="2"/>
</dbReference>
<dbReference type="SMART" id="SM00458">
    <property type="entry name" value="RICIN"/>
    <property type="match status" value="1"/>
</dbReference>
<dbReference type="SUPFAM" id="SSF50370">
    <property type="entry name" value="Ricin B-like lectins"/>
    <property type="match status" value="2"/>
</dbReference>
<organism evidence="2 5">
    <name type="scientific">Nocardia seriolae</name>
    <dbReference type="NCBI Taxonomy" id="37332"/>
    <lineage>
        <taxon>Bacteria</taxon>
        <taxon>Bacillati</taxon>
        <taxon>Actinomycetota</taxon>
        <taxon>Actinomycetes</taxon>
        <taxon>Mycobacteriales</taxon>
        <taxon>Nocardiaceae</taxon>
        <taxon>Nocardia</taxon>
    </lineage>
</organism>
<dbReference type="InterPro" id="IPR035992">
    <property type="entry name" value="Ricin_B-like_lectins"/>
</dbReference>
<reference evidence="4" key="1">
    <citation type="submission" date="2015-07" db="EMBL/GenBank/DDBJ databases">
        <title>Nocardia seriolae U-1 whole genome shotgun sequence.</title>
        <authorList>
            <person name="Imajoh M."/>
            <person name="Fukumoto Y."/>
            <person name="Sukeda M."/>
            <person name="Yamane J."/>
            <person name="Yamasaki K."/>
            <person name="Shimizu M."/>
            <person name="Ohnishi K."/>
            <person name="Oshima S."/>
        </authorList>
    </citation>
    <scope>NUCLEOTIDE SEQUENCE [LARGE SCALE GENOMIC DNA]</scope>
    <source>
        <strain evidence="4">U-1</strain>
    </source>
</reference>
<dbReference type="Proteomes" id="UP000037179">
    <property type="component" value="Unassembled WGS sequence"/>
</dbReference>
<dbReference type="Proteomes" id="UP000180166">
    <property type="component" value="Chromosome"/>
</dbReference>
<dbReference type="Pfam" id="PF14200">
    <property type="entry name" value="RicinB_lectin_2"/>
    <property type="match status" value="2"/>
</dbReference>
<keyword evidence="2" id="KW-0326">Glycosidase</keyword>
<dbReference type="Gene3D" id="2.80.10.50">
    <property type="match status" value="3"/>
</dbReference>
<evidence type="ECO:0000313" key="3">
    <source>
        <dbReference type="EMBL" id="GAP26522.1"/>
    </source>
</evidence>
<name>A0A0B8N6Y1_9NOCA</name>
<accession>A0A0B8N6Y1</accession>
<keyword evidence="2" id="KW-0378">Hydrolase</keyword>
<dbReference type="GeneID" id="93374268"/>
<keyword evidence="4" id="KW-1185">Reference proteome</keyword>
<dbReference type="PROSITE" id="PS50231">
    <property type="entry name" value="RICIN_B_LECTIN"/>
    <property type="match status" value="2"/>
</dbReference>
<dbReference type="EC" id="3.2.1.89" evidence="2"/>
<dbReference type="GO" id="GO:0031218">
    <property type="term" value="F:arabinogalactan endo-1,4-beta-galactosidase activity"/>
    <property type="evidence" value="ECO:0007669"/>
    <property type="project" value="UniProtKB-EC"/>
</dbReference>
<dbReference type="EMBL" id="CP017839">
    <property type="protein sequence ID" value="APA99412.1"/>
    <property type="molecule type" value="Genomic_DNA"/>
</dbReference>
<dbReference type="KEGG" id="nsr:NS506_05366"/>
<dbReference type="RefSeq" id="WP_033085335.1">
    <property type="nucleotide sequence ID" value="NZ_AP017900.1"/>
</dbReference>
<feature type="domain" description="Ricin B lectin" evidence="1">
    <location>
        <begin position="4"/>
        <end position="184"/>
    </location>
</feature>
<dbReference type="AlphaFoldDB" id="A0A0B8N6Y1"/>
<dbReference type="EMBL" id="BBYQ01000007">
    <property type="protein sequence ID" value="GAP26522.1"/>
    <property type="molecule type" value="Genomic_DNA"/>
</dbReference>
<sequence length="190" mass="20451">MVNYVIDNIASSKVLDVPNHSTNSGVQIDQWTDNGGLNQQWDLVDAGNGLVKIVNVENKKVLKVRAAQTVNGTAVEQSTDAPGDPSQLWKITNFRHGQVQIFSALGSNNVLDIPGGNASDGVGAQIWDNVSVASESWALIMTDVKILNSITGEVMDLPGFNTTDGTVIGQWDDNGGANQRWRFYPIDVGQ</sequence>
<protein>
    <submittedName>
        <fullName evidence="2">Arabinogalactan endo-beta-1,4-galactanase</fullName>
        <ecNumber evidence="2">3.2.1.89</ecNumber>
    </submittedName>
</protein>
<proteinExistence type="predicted"/>
<evidence type="ECO:0000259" key="1">
    <source>
        <dbReference type="SMART" id="SM00458"/>
    </source>
</evidence>
<evidence type="ECO:0000313" key="2">
    <source>
        <dbReference type="EMBL" id="APA99412.1"/>
    </source>
</evidence>
<reference evidence="3 4" key="2">
    <citation type="journal article" date="2016" name="Genome Announc.">
        <title>Draft Genome Sequence of Erythromycin- and Oxytetracycline-Sensitive Nocardia seriolae Strain U-1 (NBRC 110359).</title>
        <authorList>
            <person name="Imajoh M."/>
            <person name="Sukeda M."/>
            <person name="Shimizu M."/>
            <person name="Yamane J."/>
            <person name="Ohnishi K."/>
            <person name="Oshima S."/>
        </authorList>
    </citation>
    <scope>NUCLEOTIDE SEQUENCE [LARGE SCALE GENOMIC DNA]</scope>
    <source>
        <strain evidence="3 4">U-1</strain>
    </source>
</reference>
<gene>
    <name evidence="2" type="ORF">NS506_05366</name>
    <name evidence="3" type="ORF">NSK11_contig00007-0006</name>
</gene>
<reference evidence="2 5" key="3">
    <citation type="submission" date="2016-10" db="EMBL/GenBank/DDBJ databases">
        <title>Genome sequence of Nocardia seriolae strain EM150506, isolated from Anguila japonica.</title>
        <authorList>
            <person name="Han H.-J."/>
        </authorList>
    </citation>
    <scope>NUCLEOTIDE SEQUENCE [LARGE SCALE GENOMIC DNA]</scope>
    <source>
        <strain evidence="2 5">EM150506</strain>
    </source>
</reference>
<evidence type="ECO:0000313" key="5">
    <source>
        <dbReference type="Proteomes" id="UP000180166"/>
    </source>
</evidence>